<dbReference type="PANTHER" id="PTHR13556:SF2">
    <property type="entry name" value="TRANSCRIPTIONAL ADAPTER 3"/>
    <property type="match status" value="1"/>
</dbReference>
<dbReference type="Pfam" id="PF10198">
    <property type="entry name" value="Ada3"/>
    <property type="match status" value="1"/>
</dbReference>
<feature type="compositionally biased region" description="Pro residues" evidence="7">
    <location>
        <begin position="211"/>
        <end position="225"/>
    </location>
</feature>
<evidence type="ECO:0000256" key="7">
    <source>
        <dbReference type="SAM" id="MobiDB-lite"/>
    </source>
</evidence>
<dbReference type="GO" id="GO:0003713">
    <property type="term" value="F:transcription coactivator activity"/>
    <property type="evidence" value="ECO:0007669"/>
    <property type="project" value="TreeGrafter"/>
</dbReference>
<dbReference type="OrthoDB" id="1232at2759"/>
<dbReference type="Proteomes" id="UP000308730">
    <property type="component" value="Unassembled WGS sequence"/>
</dbReference>
<evidence type="ECO:0000256" key="1">
    <source>
        <dbReference type="ARBA" id="ARBA00004123"/>
    </source>
</evidence>
<evidence type="ECO:0000313" key="8">
    <source>
        <dbReference type="EMBL" id="THH31882.1"/>
    </source>
</evidence>
<dbReference type="InterPro" id="IPR019340">
    <property type="entry name" value="Histone_AcTrfase_su3"/>
</dbReference>
<feature type="compositionally biased region" description="Polar residues" evidence="7">
    <location>
        <begin position="308"/>
        <end position="320"/>
    </location>
</feature>
<feature type="compositionally biased region" description="Basic and acidic residues" evidence="7">
    <location>
        <begin position="128"/>
        <end position="138"/>
    </location>
</feature>
<feature type="compositionally biased region" description="Low complexity" evidence="7">
    <location>
        <begin position="611"/>
        <end position="620"/>
    </location>
</feature>
<comment type="subcellular location">
    <subcellularLocation>
        <location evidence="1">Nucleus</location>
    </subcellularLocation>
</comment>
<dbReference type="PANTHER" id="PTHR13556">
    <property type="entry name" value="TRANSCRIPTIONAL ADAPTER 3-RELATED"/>
    <property type="match status" value="1"/>
</dbReference>
<comment type="similarity">
    <text evidence="2">Belongs to the NGG1 family.</text>
</comment>
<comment type="caution">
    <text evidence="8">The sequence shown here is derived from an EMBL/GenBank/DDBJ whole genome shotgun (WGS) entry which is preliminary data.</text>
</comment>
<evidence type="ECO:0000256" key="5">
    <source>
        <dbReference type="ARBA" id="ARBA00023242"/>
    </source>
</evidence>
<evidence type="ECO:0000256" key="4">
    <source>
        <dbReference type="ARBA" id="ARBA00023163"/>
    </source>
</evidence>
<keyword evidence="4" id="KW-0804">Transcription</keyword>
<feature type="region of interest" description="Disordered" evidence="7">
    <location>
        <begin position="302"/>
        <end position="329"/>
    </location>
</feature>
<feature type="region of interest" description="Disordered" evidence="7">
    <location>
        <begin position="1"/>
        <end position="25"/>
    </location>
</feature>
<evidence type="ECO:0000313" key="9">
    <source>
        <dbReference type="Proteomes" id="UP000308730"/>
    </source>
</evidence>
<evidence type="ECO:0000256" key="3">
    <source>
        <dbReference type="ARBA" id="ARBA00023015"/>
    </source>
</evidence>
<dbReference type="GO" id="GO:0006357">
    <property type="term" value="P:regulation of transcription by RNA polymerase II"/>
    <property type="evidence" value="ECO:0007669"/>
    <property type="project" value="TreeGrafter"/>
</dbReference>
<organism evidence="8 9">
    <name type="scientific">Antrodiella citrinella</name>
    <dbReference type="NCBI Taxonomy" id="2447956"/>
    <lineage>
        <taxon>Eukaryota</taxon>
        <taxon>Fungi</taxon>
        <taxon>Dikarya</taxon>
        <taxon>Basidiomycota</taxon>
        <taxon>Agaricomycotina</taxon>
        <taxon>Agaricomycetes</taxon>
        <taxon>Polyporales</taxon>
        <taxon>Steccherinaceae</taxon>
        <taxon>Antrodiella</taxon>
    </lineage>
</organism>
<keyword evidence="5" id="KW-0539">Nucleus</keyword>
<protein>
    <submittedName>
        <fullName evidence="8">Uncharacterized protein</fullName>
    </submittedName>
</protein>
<evidence type="ECO:0000256" key="2">
    <source>
        <dbReference type="ARBA" id="ARBA00005330"/>
    </source>
</evidence>
<proteinExistence type="inferred from homology"/>
<gene>
    <name evidence="8" type="ORF">EUX98_g2324</name>
</gene>
<evidence type="ECO:0000256" key="6">
    <source>
        <dbReference type="SAM" id="Coils"/>
    </source>
</evidence>
<accession>A0A4S4MZC4</accession>
<dbReference type="GO" id="GO:0000124">
    <property type="term" value="C:SAGA complex"/>
    <property type="evidence" value="ECO:0007669"/>
    <property type="project" value="TreeGrafter"/>
</dbReference>
<feature type="region of interest" description="Disordered" evidence="7">
    <location>
        <begin position="211"/>
        <end position="238"/>
    </location>
</feature>
<name>A0A4S4MZC4_9APHY</name>
<sequence length="632" mass="69421">MSSHVSQYIPPSHIKSPLVKTPSDAIPPTEELEALHTELRLLKEETLERAKKAESDLRTIDESMKRLKEKEKGKARALDKVKKERAFTPVINGDDKRLSVQNASSQKHRNVAIPVSSVVSAASTPPLDPRRSLVEDSKKKKKKRKRDDASDVESEPMKARKTSPLPLHTHPHPLAHPLSTKAPKLSGSTTHPPPKAGLPDFSVPQYAPLLPPRPPIPPAPVPGPSKPTEVTEDFSKSKQPGQVLVTTFYTSIEPYLRPIKEEDIGFLEYSADDVEPFIMPQLGRHYTEAWEEDDTGNYGAPLPGMPTRPTNTLPATSTRTPLPRWEPSTLTESDCMTEEHGHGPLNERLISALIPMQNATEWKGVKAAEEAMEGRPGTNGAAAQAARDKLSVADLEDRVKNVMRFHGLLSDVPDFSEAVDDPIATALRHAQRELRNVLVTNKVRRERLTAVARDRLVYQEYLDGRDALDKQISALYTKLQKKDGPKANKKKKKPPTSDLNGAANGSIASGIPPPCPAALGLGPDEENKLVVPDQLNELVEARRQWGELGEQLLKLKEEPNPGRMFGFPKRSVFEGMEDDVQRELDRVGHPSKKESSVIHYGAIRGGGASGSGSNAAWGAKGKARAKDAMEFG</sequence>
<dbReference type="GO" id="GO:0005634">
    <property type="term" value="C:nucleus"/>
    <property type="evidence" value="ECO:0007669"/>
    <property type="project" value="UniProtKB-SubCell"/>
</dbReference>
<feature type="region of interest" description="Disordered" evidence="7">
    <location>
        <begin position="480"/>
        <end position="510"/>
    </location>
</feature>
<keyword evidence="9" id="KW-1185">Reference proteome</keyword>
<keyword evidence="6" id="KW-0175">Coiled coil</keyword>
<reference evidence="8 9" key="1">
    <citation type="submission" date="2019-02" db="EMBL/GenBank/DDBJ databases">
        <title>Genome sequencing of the rare red list fungi Antrodiella citrinella (Flaviporus citrinellus).</title>
        <authorList>
            <person name="Buettner E."/>
            <person name="Kellner H."/>
        </authorList>
    </citation>
    <scope>NUCLEOTIDE SEQUENCE [LARGE SCALE GENOMIC DNA]</scope>
    <source>
        <strain evidence="8 9">DSM 108506</strain>
    </source>
</reference>
<dbReference type="EMBL" id="SGPM01000035">
    <property type="protein sequence ID" value="THH31882.1"/>
    <property type="molecule type" value="Genomic_DNA"/>
</dbReference>
<keyword evidence="3" id="KW-0805">Transcription regulation</keyword>
<feature type="coiled-coil region" evidence="6">
    <location>
        <begin position="43"/>
        <end position="84"/>
    </location>
</feature>
<dbReference type="AlphaFoldDB" id="A0A4S4MZC4"/>
<feature type="region of interest" description="Disordered" evidence="7">
    <location>
        <begin position="90"/>
        <end position="199"/>
    </location>
</feature>
<feature type="compositionally biased region" description="Low complexity" evidence="7">
    <location>
        <begin position="111"/>
        <end position="125"/>
    </location>
</feature>
<feature type="region of interest" description="Disordered" evidence="7">
    <location>
        <begin position="604"/>
        <end position="632"/>
    </location>
</feature>